<dbReference type="PANTHER" id="PTHR12916">
    <property type="entry name" value="CYTOCHROME C OXIDASE POLYPEPTIDE VIC-2"/>
    <property type="match status" value="1"/>
</dbReference>
<evidence type="ECO:0000313" key="9">
    <source>
        <dbReference type="RefSeq" id="XP_035674779.1"/>
    </source>
</evidence>
<dbReference type="OMA" id="SFQCVDP"/>
<dbReference type="PROSITE" id="PS50026">
    <property type="entry name" value="EGF_3"/>
    <property type="match status" value="2"/>
</dbReference>
<keyword evidence="8" id="KW-1185">Reference proteome</keyword>
<dbReference type="PRINTS" id="PR00010">
    <property type="entry name" value="EGFBLOOD"/>
</dbReference>
<dbReference type="PROSITE" id="PS00010">
    <property type="entry name" value="ASX_HYDROXYL"/>
    <property type="match status" value="1"/>
</dbReference>
<protein>
    <submittedName>
        <fullName evidence="9">Fibropellin-1-like</fullName>
    </submittedName>
</protein>
<evidence type="ECO:0000256" key="1">
    <source>
        <dbReference type="ARBA" id="ARBA00022536"/>
    </source>
</evidence>
<dbReference type="FunFam" id="2.10.25.10:FF:000712">
    <property type="entry name" value="Uncharacterized protein"/>
    <property type="match status" value="1"/>
</dbReference>
<feature type="disulfide bond" evidence="6">
    <location>
        <begin position="48"/>
        <end position="65"/>
    </location>
</feature>
<organism evidence="8 9">
    <name type="scientific">Branchiostoma floridae</name>
    <name type="common">Florida lancelet</name>
    <name type="synonym">Amphioxus</name>
    <dbReference type="NCBI Taxonomy" id="7739"/>
    <lineage>
        <taxon>Eukaryota</taxon>
        <taxon>Metazoa</taxon>
        <taxon>Chordata</taxon>
        <taxon>Cephalochordata</taxon>
        <taxon>Leptocardii</taxon>
        <taxon>Amphioxiformes</taxon>
        <taxon>Branchiostomatidae</taxon>
        <taxon>Branchiostoma</taxon>
    </lineage>
</organism>
<sequence length="178" mass="19036">SAGEPLSPFDLCFILDSSDNYKAKKGPCTEQHNYVCHSALKPCEPNVCQNGGNCTSCFNETTTFCGCADGFGGKFCEINIDDCGSNPCQHGGTCQDGVNSYSCSCPTVIGTDCESEVDWCSLVQCPFGWVCQVSTSSFQCVDPAPIVREIPYQCSSASCPDGMYCTKESAAFFSCKVE</sequence>
<dbReference type="SMART" id="SM00179">
    <property type="entry name" value="EGF_CA"/>
    <property type="match status" value="1"/>
</dbReference>
<feature type="domain" description="EGF-like" evidence="7">
    <location>
        <begin position="79"/>
        <end position="114"/>
    </location>
</feature>
<dbReference type="SMART" id="SM00181">
    <property type="entry name" value="EGF"/>
    <property type="match status" value="2"/>
</dbReference>
<keyword evidence="5" id="KW-0325">Glycoprotein</keyword>
<evidence type="ECO:0000256" key="5">
    <source>
        <dbReference type="ARBA" id="ARBA00023180"/>
    </source>
</evidence>
<evidence type="ECO:0000313" key="8">
    <source>
        <dbReference type="Proteomes" id="UP000001554"/>
    </source>
</evidence>
<feature type="non-terminal residue" evidence="9">
    <location>
        <position position="1"/>
    </location>
</feature>
<evidence type="ECO:0000256" key="2">
    <source>
        <dbReference type="ARBA" id="ARBA00022729"/>
    </source>
</evidence>
<dbReference type="InterPro" id="IPR001881">
    <property type="entry name" value="EGF-like_Ca-bd_dom"/>
</dbReference>
<accession>A0A9J7MQ04</accession>
<dbReference type="AlphaFoldDB" id="A0A9J7MQ04"/>
<dbReference type="InterPro" id="IPR000742">
    <property type="entry name" value="EGF"/>
</dbReference>
<dbReference type="SUPFAM" id="SSF57196">
    <property type="entry name" value="EGF/Laminin"/>
    <property type="match status" value="2"/>
</dbReference>
<feature type="domain" description="EGF-like" evidence="7">
    <location>
        <begin position="39"/>
        <end position="77"/>
    </location>
</feature>
<comment type="caution">
    <text evidence="6">Lacks conserved residue(s) required for the propagation of feature annotation.</text>
</comment>
<dbReference type="InterPro" id="IPR000152">
    <property type="entry name" value="EGF-type_Asp/Asn_hydroxyl_site"/>
</dbReference>
<evidence type="ECO:0000256" key="6">
    <source>
        <dbReference type="PROSITE-ProRule" id="PRU00076"/>
    </source>
</evidence>
<dbReference type="CDD" id="cd00054">
    <property type="entry name" value="EGF_CA"/>
    <property type="match status" value="1"/>
</dbReference>
<dbReference type="PANTHER" id="PTHR12916:SF9">
    <property type="entry name" value="NEUROGENIC LOCUS NOTCH HOMOLOG PROTEIN 1-RELATED"/>
    <property type="match status" value="1"/>
</dbReference>
<keyword evidence="2" id="KW-0732">Signal</keyword>
<evidence type="ECO:0000256" key="4">
    <source>
        <dbReference type="ARBA" id="ARBA00023157"/>
    </source>
</evidence>
<dbReference type="GO" id="GO:0005509">
    <property type="term" value="F:calcium ion binding"/>
    <property type="evidence" value="ECO:0007669"/>
    <property type="project" value="InterPro"/>
</dbReference>
<keyword evidence="1 6" id="KW-0245">EGF-like domain</keyword>
<keyword evidence="4 6" id="KW-1015">Disulfide bond</keyword>
<dbReference type="Proteomes" id="UP000001554">
    <property type="component" value="Chromosome 4"/>
</dbReference>
<reference evidence="9" key="2">
    <citation type="submission" date="2025-08" db="UniProtKB">
        <authorList>
            <consortium name="RefSeq"/>
        </authorList>
    </citation>
    <scope>IDENTIFICATION</scope>
    <source>
        <strain evidence="9">S238N-H82</strain>
        <tissue evidence="9">Testes</tissue>
    </source>
</reference>
<feature type="disulfide bond" evidence="6">
    <location>
        <begin position="67"/>
        <end position="76"/>
    </location>
</feature>
<dbReference type="RefSeq" id="XP_035674779.1">
    <property type="nucleotide sequence ID" value="XM_035818886.1"/>
</dbReference>
<dbReference type="PROSITE" id="PS00022">
    <property type="entry name" value="EGF_1"/>
    <property type="match status" value="1"/>
</dbReference>
<keyword evidence="3" id="KW-0677">Repeat</keyword>
<dbReference type="KEGG" id="bfo:118414686"/>
<dbReference type="Gene3D" id="2.10.25.10">
    <property type="entry name" value="Laminin"/>
    <property type="match status" value="2"/>
</dbReference>
<dbReference type="GeneID" id="118414686"/>
<reference evidence="8" key="1">
    <citation type="journal article" date="2020" name="Nat. Ecol. Evol.">
        <title>Deeply conserved synteny resolves early events in vertebrate evolution.</title>
        <authorList>
            <person name="Simakov O."/>
            <person name="Marletaz F."/>
            <person name="Yue J.X."/>
            <person name="O'Connell B."/>
            <person name="Jenkins J."/>
            <person name="Brandt A."/>
            <person name="Calef R."/>
            <person name="Tung C.H."/>
            <person name="Huang T.K."/>
            <person name="Schmutz J."/>
            <person name="Satoh N."/>
            <person name="Yu J.K."/>
            <person name="Putnam N.H."/>
            <person name="Green R.E."/>
            <person name="Rokhsar D.S."/>
        </authorList>
    </citation>
    <scope>NUCLEOTIDE SEQUENCE [LARGE SCALE GENOMIC DNA]</scope>
    <source>
        <strain evidence="8">S238N-H82</strain>
    </source>
</reference>
<evidence type="ECO:0000259" key="7">
    <source>
        <dbReference type="PROSITE" id="PS50026"/>
    </source>
</evidence>
<evidence type="ECO:0000256" key="3">
    <source>
        <dbReference type="ARBA" id="ARBA00022737"/>
    </source>
</evidence>
<dbReference type="OrthoDB" id="430340at2759"/>
<dbReference type="Pfam" id="PF00008">
    <property type="entry name" value="EGF"/>
    <property type="match status" value="1"/>
</dbReference>
<dbReference type="InterPro" id="IPR018097">
    <property type="entry name" value="EGF_Ca-bd_CS"/>
</dbReference>
<dbReference type="FunFam" id="2.10.25.10:FF:000122">
    <property type="entry name" value="Protein crumbs homolog 2"/>
    <property type="match status" value="1"/>
</dbReference>
<dbReference type="PROSITE" id="PS01186">
    <property type="entry name" value="EGF_2"/>
    <property type="match status" value="1"/>
</dbReference>
<name>A0A9J7MQ04_BRAFL</name>
<gene>
    <name evidence="9" type="primary">LOC118414686</name>
</gene>
<dbReference type="PROSITE" id="PS01187">
    <property type="entry name" value="EGF_CA"/>
    <property type="match status" value="1"/>
</dbReference>
<proteinExistence type="predicted"/>